<dbReference type="InterPro" id="IPR044633">
    <property type="entry name" value="CstF1-like"/>
</dbReference>
<reference evidence="4" key="1">
    <citation type="submission" date="2018-02" db="EMBL/GenBank/DDBJ databases">
        <title>Rhizophora mucronata_Transcriptome.</title>
        <authorList>
            <person name="Meera S.P."/>
            <person name="Sreeshan A."/>
            <person name="Augustine A."/>
        </authorList>
    </citation>
    <scope>NUCLEOTIDE SEQUENCE</scope>
    <source>
        <tissue evidence="4">Leaf</tissue>
    </source>
</reference>
<accession>A0A2P2L9Z5</accession>
<dbReference type="GO" id="GO:0031124">
    <property type="term" value="P:mRNA 3'-end processing"/>
    <property type="evidence" value="ECO:0007669"/>
    <property type="project" value="InterPro"/>
</dbReference>
<sequence>MENSSLEQTLQDGKLHRELNTLIVAHLRDNNLTQAASAVASATMTPLNVETPPNKLLELVAKVILMNFLGILGQEFPFFFWWVATELTTGYGSGER</sequence>
<evidence type="ECO:0000256" key="2">
    <source>
        <dbReference type="ARBA" id="ARBA00022664"/>
    </source>
</evidence>
<comment type="subcellular location">
    <subcellularLocation>
        <location evidence="1">Nucleus</location>
    </subcellularLocation>
</comment>
<dbReference type="EMBL" id="GGEC01034318">
    <property type="protein sequence ID" value="MBX14802.1"/>
    <property type="molecule type" value="Transcribed_RNA"/>
</dbReference>
<proteinExistence type="predicted"/>
<dbReference type="InterPro" id="IPR006594">
    <property type="entry name" value="LisH"/>
</dbReference>
<evidence type="ECO:0000256" key="3">
    <source>
        <dbReference type="ARBA" id="ARBA00023242"/>
    </source>
</evidence>
<keyword evidence="3" id="KW-0539">Nucleus</keyword>
<dbReference type="GO" id="GO:0003723">
    <property type="term" value="F:RNA binding"/>
    <property type="evidence" value="ECO:0007669"/>
    <property type="project" value="TreeGrafter"/>
</dbReference>
<protein>
    <submittedName>
        <fullName evidence="4">Uncharacterized protein</fullName>
    </submittedName>
</protein>
<dbReference type="PANTHER" id="PTHR44133">
    <property type="entry name" value="CLEAVAGE STIMULATION FACTOR SUBUNIT 1"/>
    <property type="match status" value="1"/>
</dbReference>
<organism evidence="4">
    <name type="scientific">Rhizophora mucronata</name>
    <name type="common">Asiatic mangrove</name>
    <dbReference type="NCBI Taxonomy" id="61149"/>
    <lineage>
        <taxon>Eukaryota</taxon>
        <taxon>Viridiplantae</taxon>
        <taxon>Streptophyta</taxon>
        <taxon>Embryophyta</taxon>
        <taxon>Tracheophyta</taxon>
        <taxon>Spermatophyta</taxon>
        <taxon>Magnoliopsida</taxon>
        <taxon>eudicotyledons</taxon>
        <taxon>Gunneridae</taxon>
        <taxon>Pentapetalae</taxon>
        <taxon>rosids</taxon>
        <taxon>fabids</taxon>
        <taxon>Malpighiales</taxon>
        <taxon>Rhizophoraceae</taxon>
        <taxon>Rhizophora</taxon>
    </lineage>
</organism>
<evidence type="ECO:0000256" key="1">
    <source>
        <dbReference type="ARBA" id="ARBA00004123"/>
    </source>
</evidence>
<dbReference type="GO" id="GO:0005848">
    <property type="term" value="C:mRNA cleavage stimulating factor complex"/>
    <property type="evidence" value="ECO:0007669"/>
    <property type="project" value="InterPro"/>
</dbReference>
<dbReference type="PANTHER" id="PTHR44133:SF2">
    <property type="entry name" value="CLEAVAGE STIMULATION FACTOR SUBUNIT 1"/>
    <property type="match status" value="1"/>
</dbReference>
<evidence type="ECO:0000313" key="4">
    <source>
        <dbReference type="EMBL" id="MBX14802.1"/>
    </source>
</evidence>
<dbReference type="PROSITE" id="PS50896">
    <property type="entry name" value="LISH"/>
    <property type="match status" value="1"/>
</dbReference>
<dbReference type="AlphaFoldDB" id="A0A2P2L9Z5"/>
<keyword evidence="2" id="KW-0507">mRNA processing</keyword>
<name>A0A2P2L9Z5_RHIMU</name>